<dbReference type="GO" id="GO:0008083">
    <property type="term" value="F:growth factor activity"/>
    <property type="evidence" value="ECO:0007669"/>
    <property type="project" value="UniProtKB-KW"/>
</dbReference>
<dbReference type="InterPro" id="IPR015615">
    <property type="entry name" value="TGF-beta-rel"/>
</dbReference>
<keyword evidence="15" id="KW-1185">Reference proteome</keyword>
<evidence type="ECO:0000256" key="6">
    <source>
        <dbReference type="ARBA" id="ARBA00022729"/>
    </source>
</evidence>
<evidence type="ECO:0000256" key="3">
    <source>
        <dbReference type="ARBA" id="ARBA00022473"/>
    </source>
</evidence>
<keyword evidence="6 12" id="KW-0732">Signal</keyword>
<dbReference type="InterPro" id="IPR001111">
    <property type="entry name" value="TGF-b_propeptide"/>
</dbReference>
<dbReference type="PROSITE" id="PS00250">
    <property type="entry name" value="TGF_BETA_1"/>
    <property type="match status" value="1"/>
</dbReference>
<keyword evidence="5" id="KW-0165">Cleavage on pair of basic residues</keyword>
<keyword evidence="3" id="KW-0217">Developmental protein</keyword>
<dbReference type="InterPro" id="IPR029034">
    <property type="entry name" value="Cystine-knot_cytokine"/>
</dbReference>
<name>A0A4W5NVS9_9TELE</name>
<proteinExistence type="inferred from homology"/>
<dbReference type="Ensembl" id="ENSHHUT00000055297.1">
    <property type="protein sequence ID" value="ENSHHUP00000053430.1"/>
    <property type="gene ID" value="ENSHHUG00000032088.1"/>
</dbReference>
<evidence type="ECO:0000256" key="7">
    <source>
        <dbReference type="ARBA" id="ARBA00023030"/>
    </source>
</evidence>
<comment type="similarity">
    <text evidence="2 10">Belongs to the TGF-beta family.</text>
</comment>
<dbReference type="GO" id="GO:0005125">
    <property type="term" value="F:cytokine activity"/>
    <property type="evidence" value="ECO:0007669"/>
    <property type="project" value="TreeGrafter"/>
</dbReference>
<dbReference type="InterPro" id="IPR017948">
    <property type="entry name" value="TGFb_CS"/>
</dbReference>
<evidence type="ECO:0000256" key="12">
    <source>
        <dbReference type="SAM" id="SignalP"/>
    </source>
</evidence>
<dbReference type="PANTHER" id="PTHR11848">
    <property type="entry name" value="TGF-BETA FAMILY"/>
    <property type="match status" value="1"/>
</dbReference>
<dbReference type="GO" id="GO:0007369">
    <property type="term" value="P:gastrulation"/>
    <property type="evidence" value="ECO:0007669"/>
    <property type="project" value="UniProtKB-ARBA"/>
</dbReference>
<evidence type="ECO:0000256" key="8">
    <source>
        <dbReference type="ARBA" id="ARBA00023157"/>
    </source>
</evidence>
<feature type="compositionally biased region" description="Basic residues" evidence="11">
    <location>
        <begin position="285"/>
        <end position="296"/>
    </location>
</feature>
<dbReference type="InterPro" id="IPR001839">
    <property type="entry name" value="TGF-b_C"/>
</dbReference>
<keyword evidence="8" id="KW-1015">Disulfide bond</keyword>
<keyword evidence="9" id="KW-0325">Glycoprotein</keyword>
<evidence type="ECO:0000256" key="1">
    <source>
        <dbReference type="ARBA" id="ARBA00004613"/>
    </source>
</evidence>
<dbReference type="GO" id="GO:0005615">
    <property type="term" value="C:extracellular space"/>
    <property type="evidence" value="ECO:0007669"/>
    <property type="project" value="TreeGrafter"/>
</dbReference>
<dbReference type="FunFam" id="2.10.90.10:FF:000026">
    <property type="entry name" value="Nodal homolog 3-A"/>
    <property type="match status" value="1"/>
</dbReference>
<dbReference type="CDD" id="cd13759">
    <property type="entry name" value="TGF_beta_NODAL"/>
    <property type="match status" value="1"/>
</dbReference>
<evidence type="ECO:0000256" key="4">
    <source>
        <dbReference type="ARBA" id="ARBA00022525"/>
    </source>
</evidence>
<sequence length="417" mass="47280">MEGLTQAFFLALLVDSICVVGAENFPGNREAFFHGIRRFPPPSGGHRHPVRHSNRFPLYMMQLYRTLLEGDTARPPTVSAARTNNDDNPRLHDSDYVLSLVAKSCHQSGGRWSVTFDMSSISASDKVQRSELRIRLPAFSASERVTVDMYHSQRCSYSSPPCPNESLFLGHLKAEPSSLTSTSNWRVFNVTALLHYYWLHQRSSAPGQEESRPVEREEEEGQERVLHPTADRVMVVVFSKHQAEKRAPTLIHTAEHSKYVTLDWERARAGAEPAVSVEVEGGKGTSRRKRHGHHQRAGVAGVAPGVAPTEERKDPLCRKVDMWVDFDQIGWNEWIVYPKRYNAYRCEGSCPTPVDETFTPTNHAYMQSLLKLHHPDRVPCPFCVPTRLAPLSMLYYENSEVETRHFEGMVVEECGCH</sequence>
<keyword evidence="4" id="KW-0964">Secreted</keyword>
<feature type="region of interest" description="Disordered" evidence="11">
    <location>
        <begin position="275"/>
        <end position="300"/>
    </location>
</feature>
<dbReference type="Gene3D" id="2.60.120.970">
    <property type="match status" value="1"/>
</dbReference>
<feature type="region of interest" description="Disordered" evidence="11">
    <location>
        <begin position="205"/>
        <end position="226"/>
    </location>
</feature>
<dbReference type="GeneTree" id="ENSGT00940000163919"/>
<dbReference type="Proteomes" id="UP000314982">
    <property type="component" value="Unassembled WGS sequence"/>
</dbReference>
<dbReference type="Pfam" id="PF00688">
    <property type="entry name" value="TGFb_propeptide"/>
    <property type="match status" value="1"/>
</dbReference>
<feature type="signal peptide" evidence="12">
    <location>
        <begin position="1"/>
        <end position="22"/>
    </location>
</feature>
<dbReference type="PANTHER" id="PTHR11848:SF159">
    <property type="entry name" value="NODAL HOMOLOG"/>
    <property type="match status" value="1"/>
</dbReference>
<feature type="chain" id="PRO_5021425832" evidence="12">
    <location>
        <begin position="23"/>
        <end position="417"/>
    </location>
</feature>
<feature type="domain" description="TGF-beta family profile" evidence="13">
    <location>
        <begin position="287"/>
        <end position="417"/>
    </location>
</feature>
<organism evidence="14 15">
    <name type="scientific">Hucho hucho</name>
    <name type="common">huchen</name>
    <dbReference type="NCBI Taxonomy" id="62062"/>
    <lineage>
        <taxon>Eukaryota</taxon>
        <taxon>Metazoa</taxon>
        <taxon>Chordata</taxon>
        <taxon>Craniata</taxon>
        <taxon>Vertebrata</taxon>
        <taxon>Euteleostomi</taxon>
        <taxon>Actinopterygii</taxon>
        <taxon>Neopterygii</taxon>
        <taxon>Teleostei</taxon>
        <taxon>Protacanthopterygii</taxon>
        <taxon>Salmoniformes</taxon>
        <taxon>Salmonidae</taxon>
        <taxon>Salmoninae</taxon>
        <taxon>Hucho</taxon>
    </lineage>
</organism>
<evidence type="ECO:0000256" key="2">
    <source>
        <dbReference type="ARBA" id="ARBA00006656"/>
    </source>
</evidence>
<evidence type="ECO:0000259" key="13">
    <source>
        <dbReference type="PROSITE" id="PS51362"/>
    </source>
</evidence>
<reference evidence="14" key="3">
    <citation type="submission" date="2025-09" db="UniProtKB">
        <authorList>
            <consortium name="Ensembl"/>
        </authorList>
    </citation>
    <scope>IDENTIFICATION</scope>
</reference>
<accession>A0A4W5NVS9</accession>
<reference evidence="14" key="2">
    <citation type="submission" date="2025-08" db="UniProtKB">
        <authorList>
            <consortium name="Ensembl"/>
        </authorList>
    </citation>
    <scope>IDENTIFICATION</scope>
</reference>
<dbReference type="SMART" id="SM00204">
    <property type="entry name" value="TGFB"/>
    <property type="match status" value="1"/>
</dbReference>
<dbReference type="STRING" id="62062.ENSHHUP00000053430"/>
<evidence type="ECO:0000313" key="14">
    <source>
        <dbReference type="Ensembl" id="ENSHHUP00000053430.1"/>
    </source>
</evidence>
<reference evidence="15" key="1">
    <citation type="submission" date="2018-06" db="EMBL/GenBank/DDBJ databases">
        <title>Genome assembly of Danube salmon.</title>
        <authorList>
            <person name="Macqueen D.J."/>
            <person name="Gundappa M.K."/>
        </authorList>
    </citation>
    <scope>NUCLEOTIDE SEQUENCE [LARGE SCALE GENOMIC DNA]</scope>
</reference>
<comment type="subcellular location">
    <subcellularLocation>
        <location evidence="1">Secreted</location>
    </subcellularLocation>
</comment>
<keyword evidence="7 10" id="KW-0339">Growth factor</keyword>
<dbReference type="Pfam" id="PF00019">
    <property type="entry name" value="TGF_beta"/>
    <property type="match status" value="1"/>
</dbReference>
<dbReference type="SUPFAM" id="SSF57501">
    <property type="entry name" value="Cystine-knot cytokines"/>
    <property type="match status" value="1"/>
</dbReference>
<dbReference type="GO" id="GO:0009888">
    <property type="term" value="P:tissue development"/>
    <property type="evidence" value="ECO:0007669"/>
    <property type="project" value="UniProtKB-ARBA"/>
</dbReference>
<protein>
    <submittedName>
        <fullName evidence="14">Nodal-related 1</fullName>
    </submittedName>
</protein>
<evidence type="ECO:0000256" key="11">
    <source>
        <dbReference type="SAM" id="MobiDB-lite"/>
    </source>
</evidence>
<evidence type="ECO:0000256" key="5">
    <source>
        <dbReference type="ARBA" id="ARBA00022685"/>
    </source>
</evidence>
<dbReference type="PROSITE" id="PS51362">
    <property type="entry name" value="TGF_BETA_2"/>
    <property type="match status" value="1"/>
</dbReference>
<evidence type="ECO:0000256" key="9">
    <source>
        <dbReference type="ARBA" id="ARBA00023180"/>
    </source>
</evidence>
<dbReference type="Gene3D" id="2.10.90.10">
    <property type="entry name" value="Cystine-knot cytokines"/>
    <property type="match status" value="1"/>
</dbReference>
<evidence type="ECO:0000256" key="10">
    <source>
        <dbReference type="RuleBase" id="RU000354"/>
    </source>
</evidence>
<dbReference type="AlphaFoldDB" id="A0A4W5NVS9"/>
<evidence type="ECO:0000313" key="15">
    <source>
        <dbReference type="Proteomes" id="UP000314982"/>
    </source>
</evidence>